<dbReference type="STRING" id="1149755.A0A2J6R5F6"/>
<dbReference type="Proteomes" id="UP000235786">
    <property type="component" value="Unassembled WGS sequence"/>
</dbReference>
<accession>A0A2J6R5F6</accession>
<dbReference type="PANTHER" id="PTHR11552">
    <property type="entry name" value="GLUCOSE-METHANOL-CHOLINE GMC OXIDOREDUCTASE"/>
    <property type="match status" value="1"/>
</dbReference>
<dbReference type="GO" id="GO:0044550">
    <property type="term" value="P:secondary metabolite biosynthetic process"/>
    <property type="evidence" value="ECO:0007669"/>
    <property type="project" value="TreeGrafter"/>
</dbReference>
<dbReference type="Gene3D" id="3.30.560.10">
    <property type="entry name" value="Glucose Oxidase, domain 3"/>
    <property type="match status" value="1"/>
</dbReference>
<dbReference type="Pfam" id="PF00732">
    <property type="entry name" value="GMC_oxred_N"/>
    <property type="match status" value="1"/>
</dbReference>
<name>A0A2J6R5F6_HYAVF</name>
<dbReference type="PROSITE" id="PS00624">
    <property type="entry name" value="GMC_OXRED_2"/>
    <property type="match status" value="1"/>
</dbReference>
<organism evidence="5 6">
    <name type="scientific">Hyaloscypha variabilis (strain UAMH 11265 / GT02V1 / F)</name>
    <name type="common">Meliniomyces variabilis</name>
    <dbReference type="NCBI Taxonomy" id="1149755"/>
    <lineage>
        <taxon>Eukaryota</taxon>
        <taxon>Fungi</taxon>
        <taxon>Dikarya</taxon>
        <taxon>Ascomycota</taxon>
        <taxon>Pezizomycotina</taxon>
        <taxon>Leotiomycetes</taxon>
        <taxon>Helotiales</taxon>
        <taxon>Hyaloscyphaceae</taxon>
        <taxon>Hyaloscypha</taxon>
        <taxon>Hyaloscypha variabilis</taxon>
    </lineage>
</organism>
<dbReference type="InterPro" id="IPR036188">
    <property type="entry name" value="FAD/NAD-bd_sf"/>
</dbReference>
<evidence type="ECO:0000256" key="3">
    <source>
        <dbReference type="SAM" id="SignalP"/>
    </source>
</evidence>
<proteinExistence type="inferred from homology"/>
<protein>
    <submittedName>
        <fullName evidence="5">GMC oxidoreductase</fullName>
    </submittedName>
</protein>
<feature type="domain" description="Glucose-methanol-choline oxidoreductase N-terminal" evidence="4">
    <location>
        <begin position="303"/>
        <end position="317"/>
    </location>
</feature>
<sequence length="628" mass="67235">MFPTLVIAALLAIQVSAGSNKHLGKFARVVTPEVASNTTYNFVIAGGGIGGLTVADRLTEDPSITVLVIEYGPIDKGEPYVLVPGEWVPVFYWWNGITSVPQVHLNNAVYPVLMGQCVGGGSTVNAMFLHRCPAVDYDGWAALGNPGWDWDSLLPYFKKSENFTAPNPVFAQQSNITYQNSVHGFKGPVHASYSPYTYPGSGHWWEAAKAVGIPESIDPNNGNDTGLFTLLRALDPDTETRSYAKTAHYDRVSFRPNYHLLTETAVSRITFTGKTATGVQYIPVGTTQVYNVTARNEVILAAGAVHSPQILQLSGVGPKALLQSLGIPVVLDLPGVGTNFQDQLNMPVTYNFTSNVFPTADDVQNNATFFAEQLALYNSAHLGALTLTAQTGNNVVSLSLKETTTNWAALIALAASQDPASLLPPGSDPTVIAGYAAQRQQILELYASYDSAIGSISWNTGATTSVYMVKPLSRGSIKVNSTSIFDNPLVDFGAFTDPTDIELVLALVRKNRQIMAQPTMQQLGPLELTPGAALTTDDQIKTAIIAQIVPSIAHECCTLPMLPLDHGGVVDPNRLVYGLKNLRVVDVSAWPFTPGSAPSATLYAAGEKLADIIKIANGIPVIPLSTYE</sequence>
<evidence type="ECO:0000313" key="6">
    <source>
        <dbReference type="Proteomes" id="UP000235786"/>
    </source>
</evidence>
<comment type="similarity">
    <text evidence="1">Belongs to the GMC oxidoreductase family.</text>
</comment>
<dbReference type="InterPro" id="IPR012132">
    <property type="entry name" value="GMC_OxRdtase"/>
</dbReference>
<dbReference type="SUPFAM" id="SSF51905">
    <property type="entry name" value="FAD/NAD(P)-binding domain"/>
    <property type="match status" value="1"/>
</dbReference>
<dbReference type="EMBL" id="KZ613955">
    <property type="protein sequence ID" value="PMD33750.1"/>
    <property type="molecule type" value="Genomic_DNA"/>
</dbReference>
<keyword evidence="6" id="KW-1185">Reference proteome</keyword>
<dbReference type="Gene3D" id="3.50.50.60">
    <property type="entry name" value="FAD/NAD(P)-binding domain"/>
    <property type="match status" value="1"/>
</dbReference>
<dbReference type="InterPro" id="IPR007867">
    <property type="entry name" value="GMC_OxRtase_C"/>
</dbReference>
<reference evidence="5 6" key="1">
    <citation type="submission" date="2016-04" db="EMBL/GenBank/DDBJ databases">
        <title>A degradative enzymes factory behind the ericoid mycorrhizal symbiosis.</title>
        <authorList>
            <consortium name="DOE Joint Genome Institute"/>
            <person name="Martino E."/>
            <person name="Morin E."/>
            <person name="Grelet G."/>
            <person name="Kuo A."/>
            <person name="Kohler A."/>
            <person name="Daghino S."/>
            <person name="Barry K."/>
            <person name="Choi C."/>
            <person name="Cichocki N."/>
            <person name="Clum A."/>
            <person name="Copeland A."/>
            <person name="Hainaut M."/>
            <person name="Haridas S."/>
            <person name="Labutti K."/>
            <person name="Lindquist E."/>
            <person name="Lipzen A."/>
            <person name="Khouja H.-R."/>
            <person name="Murat C."/>
            <person name="Ohm R."/>
            <person name="Olson A."/>
            <person name="Spatafora J."/>
            <person name="Veneault-Fourrey C."/>
            <person name="Henrissat B."/>
            <person name="Grigoriev I."/>
            <person name="Martin F."/>
            <person name="Perotto S."/>
        </authorList>
    </citation>
    <scope>NUCLEOTIDE SEQUENCE [LARGE SCALE GENOMIC DNA]</scope>
    <source>
        <strain evidence="5 6">F</strain>
    </source>
</reference>
<dbReference type="InterPro" id="IPR000172">
    <property type="entry name" value="GMC_OxRdtase_N"/>
</dbReference>
<dbReference type="AlphaFoldDB" id="A0A2J6R5F6"/>
<dbReference type="GO" id="GO:0050660">
    <property type="term" value="F:flavin adenine dinucleotide binding"/>
    <property type="evidence" value="ECO:0007669"/>
    <property type="project" value="InterPro"/>
</dbReference>
<dbReference type="Pfam" id="PF05199">
    <property type="entry name" value="GMC_oxred_C"/>
    <property type="match status" value="1"/>
</dbReference>
<evidence type="ECO:0000256" key="2">
    <source>
        <dbReference type="PIRSR" id="PIRSR000137-2"/>
    </source>
</evidence>
<evidence type="ECO:0000259" key="4">
    <source>
        <dbReference type="PROSITE" id="PS00624"/>
    </source>
</evidence>
<feature type="binding site" evidence="2">
    <location>
        <position position="266"/>
    </location>
    <ligand>
        <name>FAD</name>
        <dbReference type="ChEBI" id="CHEBI:57692"/>
    </ligand>
</feature>
<gene>
    <name evidence="5" type="ORF">L207DRAFT_535010</name>
</gene>
<dbReference type="PANTHER" id="PTHR11552:SF115">
    <property type="entry name" value="DEHYDROGENASE XPTC-RELATED"/>
    <property type="match status" value="1"/>
</dbReference>
<dbReference type="GO" id="GO:0016614">
    <property type="term" value="F:oxidoreductase activity, acting on CH-OH group of donors"/>
    <property type="evidence" value="ECO:0007669"/>
    <property type="project" value="InterPro"/>
</dbReference>
<feature type="chain" id="PRO_5014466092" evidence="3">
    <location>
        <begin position="18"/>
        <end position="628"/>
    </location>
</feature>
<evidence type="ECO:0000313" key="5">
    <source>
        <dbReference type="EMBL" id="PMD33750.1"/>
    </source>
</evidence>
<evidence type="ECO:0000256" key="1">
    <source>
        <dbReference type="ARBA" id="ARBA00010790"/>
    </source>
</evidence>
<keyword evidence="3" id="KW-0732">Signal</keyword>
<dbReference type="SUPFAM" id="SSF54373">
    <property type="entry name" value="FAD-linked reductases, C-terminal domain"/>
    <property type="match status" value="1"/>
</dbReference>
<keyword evidence="2" id="KW-0274">FAD</keyword>
<feature type="signal peptide" evidence="3">
    <location>
        <begin position="1"/>
        <end position="17"/>
    </location>
</feature>
<keyword evidence="2" id="KW-0285">Flavoprotein</keyword>
<dbReference type="OrthoDB" id="269227at2759"/>
<dbReference type="PIRSF" id="PIRSF000137">
    <property type="entry name" value="Alcohol_oxidase"/>
    <property type="match status" value="1"/>
</dbReference>
<comment type="cofactor">
    <cofactor evidence="2">
        <name>FAD</name>
        <dbReference type="ChEBI" id="CHEBI:57692"/>
    </cofactor>
</comment>